<dbReference type="InterPro" id="IPR010642">
    <property type="entry name" value="Invasion_prot_B"/>
</dbReference>
<feature type="region of interest" description="Disordered" evidence="1">
    <location>
        <begin position="22"/>
        <end position="84"/>
    </location>
</feature>
<feature type="signal peptide" evidence="2">
    <location>
        <begin position="1"/>
        <end position="22"/>
    </location>
</feature>
<dbReference type="Gene3D" id="2.60.40.1880">
    <property type="entry name" value="Invasion associated locus B (IalB) protein"/>
    <property type="match status" value="1"/>
</dbReference>
<feature type="compositionally biased region" description="Low complexity" evidence="1">
    <location>
        <begin position="32"/>
        <end position="73"/>
    </location>
</feature>
<keyword evidence="2" id="KW-0732">Signal</keyword>
<evidence type="ECO:0000313" key="4">
    <source>
        <dbReference type="Proteomes" id="UP001165641"/>
    </source>
</evidence>
<name>A0ABT4ZEZ5_9RHOB</name>
<dbReference type="RefSeq" id="WP_271889017.1">
    <property type="nucleotide sequence ID" value="NZ_JAQBIE010000011.1"/>
</dbReference>
<protein>
    <submittedName>
        <fullName evidence="3">Invasion associated locus B family protein</fullName>
    </submittedName>
</protein>
<accession>A0ABT4ZEZ5</accession>
<reference evidence="3" key="1">
    <citation type="submission" date="2022-12" db="EMBL/GenBank/DDBJ databases">
        <title>Paracoccus onchidii sp. nov., isolated from a marine invertebrate from the South China Sea.</title>
        <authorList>
            <person name="Xu S."/>
            <person name="Liu Z."/>
            <person name="Xu Y."/>
        </authorList>
    </citation>
    <scope>NUCLEOTIDE SEQUENCE</scope>
    <source>
        <strain evidence="3">Z330</strain>
    </source>
</reference>
<proteinExistence type="predicted"/>
<evidence type="ECO:0000256" key="1">
    <source>
        <dbReference type="SAM" id="MobiDB-lite"/>
    </source>
</evidence>
<evidence type="ECO:0000313" key="3">
    <source>
        <dbReference type="EMBL" id="MDB6177903.1"/>
    </source>
</evidence>
<dbReference type="Pfam" id="PF06776">
    <property type="entry name" value="IalB"/>
    <property type="match status" value="1"/>
</dbReference>
<evidence type="ECO:0000256" key="2">
    <source>
        <dbReference type="SAM" id="SignalP"/>
    </source>
</evidence>
<dbReference type="InterPro" id="IPR038696">
    <property type="entry name" value="IalB_sf"/>
</dbReference>
<sequence length="239" mass="24588">MPIKPSQTLLAALALVAAPAFAQDSTPEASDETSAPAEQAATEAEQPAEAPAAEAPAADETTATDETPTAEGEAAAESDEPQVGSYYVKSTHTDWTLRCIRAAQGEDPCELYQLLQDGEGNSVAEMTLIPLKNGNVAAGATIVAPLETDLIKGLGFSIDSSKTQEYPFSFCAPVGCVARVGFTAGELTALKGGNVANLSLMPFGGNPENPVKLELSLSGFTAAFNELSEYSDQASAAAN</sequence>
<keyword evidence="4" id="KW-1185">Reference proteome</keyword>
<feature type="chain" id="PRO_5045801424" evidence="2">
    <location>
        <begin position="23"/>
        <end position="239"/>
    </location>
</feature>
<dbReference type="Proteomes" id="UP001165641">
    <property type="component" value="Unassembled WGS sequence"/>
</dbReference>
<organism evidence="3 4">
    <name type="scientific">Paracoccus onchidii</name>
    <dbReference type="NCBI Taxonomy" id="3017813"/>
    <lineage>
        <taxon>Bacteria</taxon>
        <taxon>Pseudomonadati</taxon>
        <taxon>Pseudomonadota</taxon>
        <taxon>Alphaproteobacteria</taxon>
        <taxon>Rhodobacterales</taxon>
        <taxon>Paracoccaceae</taxon>
        <taxon>Paracoccus</taxon>
    </lineage>
</organism>
<gene>
    <name evidence="3" type="ORF">PAF17_10360</name>
</gene>
<dbReference type="EMBL" id="JAQBIE010000011">
    <property type="protein sequence ID" value="MDB6177903.1"/>
    <property type="molecule type" value="Genomic_DNA"/>
</dbReference>
<comment type="caution">
    <text evidence="3">The sequence shown here is derived from an EMBL/GenBank/DDBJ whole genome shotgun (WGS) entry which is preliminary data.</text>
</comment>